<dbReference type="Proteomes" id="UP000249057">
    <property type="component" value="Unassembled WGS sequence"/>
</dbReference>
<reference evidence="1" key="1">
    <citation type="submission" date="2018-02" db="EMBL/GenBank/DDBJ databases">
        <title>The genomes of Aspergillus section Nigri reveals drivers in fungal speciation.</title>
        <authorList>
            <consortium name="DOE Joint Genome Institute"/>
            <person name="Vesth T.C."/>
            <person name="Nybo J."/>
            <person name="Theobald S."/>
            <person name="Brandl J."/>
            <person name="Frisvad J.C."/>
            <person name="Nielsen K.F."/>
            <person name="Lyhne E.K."/>
            <person name="Kogle M.E."/>
            <person name="Kuo A."/>
            <person name="Riley R."/>
            <person name="Clum A."/>
            <person name="Nolan M."/>
            <person name="Lipzen A."/>
            <person name="Salamov A."/>
            <person name="Henrissat B."/>
            <person name="Wiebenga A."/>
            <person name="De vries R.P."/>
            <person name="Grigoriev I.V."/>
            <person name="Mortensen U.H."/>
            <person name="Andersen M.R."/>
            <person name="Baker S.E."/>
        </authorList>
    </citation>
    <scope>NUCLEOTIDE SEQUENCE</scope>
    <source>
        <strain evidence="1">CBS 621.78</strain>
    </source>
</reference>
<name>A0ACD1FV80_9EURO</name>
<keyword evidence="2" id="KW-1185">Reference proteome</keyword>
<evidence type="ECO:0000313" key="2">
    <source>
        <dbReference type="Proteomes" id="UP000249057"/>
    </source>
</evidence>
<sequence length="144" mass="15571">MKDLTIIGLVRWGIVGVMMGVGIFLPTDAVTRDDGTTSQAQYVYQSIVICSSQRSTFGTTMGRAVGSVSLVSHLVLKLERSPGHVRSSAGNKRKQKSREEGKNDSIQGLLVVVSDSACNPILSRAPTPSELEERVAFLLLLLLR</sequence>
<gene>
    <name evidence="1" type="ORF">BO95DRAFT_281633</name>
</gene>
<organism evidence="1 2">
    <name type="scientific">Aspergillus brunneoviolaceus CBS 621.78</name>
    <dbReference type="NCBI Taxonomy" id="1450534"/>
    <lineage>
        <taxon>Eukaryota</taxon>
        <taxon>Fungi</taxon>
        <taxon>Dikarya</taxon>
        <taxon>Ascomycota</taxon>
        <taxon>Pezizomycotina</taxon>
        <taxon>Eurotiomycetes</taxon>
        <taxon>Eurotiomycetidae</taxon>
        <taxon>Eurotiales</taxon>
        <taxon>Aspergillaceae</taxon>
        <taxon>Aspergillus</taxon>
        <taxon>Aspergillus subgen. Circumdati</taxon>
    </lineage>
</organism>
<evidence type="ECO:0000313" key="1">
    <source>
        <dbReference type="EMBL" id="RAH40864.1"/>
    </source>
</evidence>
<proteinExistence type="predicted"/>
<dbReference type="EMBL" id="KZ825398">
    <property type="protein sequence ID" value="RAH40864.1"/>
    <property type="molecule type" value="Genomic_DNA"/>
</dbReference>
<protein>
    <submittedName>
        <fullName evidence="1">Uncharacterized protein</fullName>
    </submittedName>
</protein>
<accession>A0ACD1FV80</accession>